<proteinExistence type="predicted"/>
<comment type="caution">
    <text evidence="1">The sequence shown here is derived from an EMBL/GenBank/DDBJ whole genome shotgun (WGS) entry which is preliminary data.</text>
</comment>
<reference evidence="1" key="1">
    <citation type="submission" date="2023-03" db="EMBL/GenBank/DDBJ databases">
        <title>Chromosome-scale reference genome and RAD-based genetic map of yellow starthistle (Centaurea solstitialis) reveal putative structural variation and QTLs associated with invader traits.</title>
        <authorList>
            <person name="Reatini B."/>
            <person name="Cang F.A."/>
            <person name="Jiang Q."/>
            <person name="Mckibben M.T.W."/>
            <person name="Barker M.S."/>
            <person name="Rieseberg L.H."/>
            <person name="Dlugosch K.M."/>
        </authorList>
    </citation>
    <scope>NUCLEOTIDE SEQUENCE</scope>
    <source>
        <strain evidence="1">CAN-66</strain>
        <tissue evidence="1">Leaf</tissue>
    </source>
</reference>
<dbReference type="AlphaFoldDB" id="A0AA38TF88"/>
<accession>A0AA38TF88</accession>
<dbReference type="EMBL" id="JARYMX010000004">
    <property type="protein sequence ID" value="KAJ9552931.1"/>
    <property type="molecule type" value="Genomic_DNA"/>
</dbReference>
<keyword evidence="2" id="KW-1185">Reference proteome</keyword>
<organism evidence="1 2">
    <name type="scientific">Centaurea solstitialis</name>
    <name type="common">yellow star-thistle</name>
    <dbReference type="NCBI Taxonomy" id="347529"/>
    <lineage>
        <taxon>Eukaryota</taxon>
        <taxon>Viridiplantae</taxon>
        <taxon>Streptophyta</taxon>
        <taxon>Embryophyta</taxon>
        <taxon>Tracheophyta</taxon>
        <taxon>Spermatophyta</taxon>
        <taxon>Magnoliopsida</taxon>
        <taxon>eudicotyledons</taxon>
        <taxon>Gunneridae</taxon>
        <taxon>Pentapetalae</taxon>
        <taxon>asterids</taxon>
        <taxon>campanulids</taxon>
        <taxon>Asterales</taxon>
        <taxon>Asteraceae</taxon>
        <taxon>Carduoideae</taxon>
        <taxon>Cardueae</taxon>
        <taxon>Centaureinae</taxon>
        <taxon>Centaurea</taxon>
    </lineage>
</organism>
<dbReference type="Proteomes" id="UP001172457">
    <property type="component" value="Chromosome 4"/>
</dbReference>
<sequence>MSKANISISSRYERFGCRIPVRSSYRSFPNRICIHYRWYSDFVAFHKAIYGSYIIQSCRDLTYS</sequence>
<gene>
    <name evidence="1" type="ORF">OSB04_016976</name>
</gene>
<evidence type="ECO:0000313" key="1">
    <source>
        <dbReference type="EMBL" id="KAJ9552931.1"/>
    </source>
</evidence>
<evidence type="ECO:0000313" key="2">
    <source>
        <dbReference type="Proteomes" id="UP001172457"/>
    </source>
</evidence>
<protein>
    <submittedName>
        <fullName evidence="1">Uncharacterized protein</fullName>
    </submittedName>
</protein>
<name>A0AA38TF88_9ASTR</name>